<keyword evidence="3" id="KW-1185">Reference proteome</keyword>
<gene>
    <name evidence="2" type="ORF">N4264_10940</name>
</gene>
<protein>
    <submittedName>
        <fullName evidence="2">Uncharacterized protein</fullName>
    </submittedName>
</protein>
<keyword evidence="1" id="KW-0732">Signal</keyword>
<dbReference type="Gene3D" id="2.60.120.430">
    <property type="entry name" value="Galactose-binding lectin"/>
    <property type="match status" value="1"/>
</dbReference>
<evidence type="ECO:0000313" key="2">
    <source>
        <dbReference type="EMBL" id="UXI70115.1"/>
    </source>
</evidence>
<name>A0ABY6BM35_9GAMM</name>
<dbReference type="RefSeq" id="WP_261697066.1">
    <property type="nucleotide sequence ID" value="NZ_CP104694.1"/>
</dbReference>
<accession>A0ABY6BM35</accession>
<feature type="chain" id="PRO_5046093728" evidence="1">
    <location>
        <begin position="24"/>
        <end position="679"/>
    </location>
</feature>
<organism evidence="2 3">
    <name type="scientific">Tahibacter amnicola</name>
    <dbReference type="NCBI Taxonomy" id="2976241"/>
    <lineage>
        <taxon>Bacteria</taxon>
        <taxon>Pseudomonadati</taxon>
        <taxon>Pseudomonadota</taxon>
        <taxon>Gammaproteobacteria</taxon>
        <taxon>Lysobacterales</taxon>
        <taxon>Rhodanobacteraceae</taxon>
        <taxon>Tahibacter</taxon>
    </lineage>
</organism>
<dbReference type="Proteomes" id="UP001064632">
    <property type="component" value="Chromosome"/>
</dbReference>
<feature type="signal peptide" evidence="1">
    <location>
        <begin position="1"/>
        <end position="23"/>
    </location>
</feature>
<sequence>MRLVNCHSSLVLLAAAVGVNVHAADRVVYDEQLQNNFTNISWGGTENFANTTPAHAGTRSIRFLPRDWNGLSVVTTDALDTTTYRGLRFWVHGGSAGGQRVRLFVGNRVGSSTDIRAQADVAPMAGGTIAANAWTQVEVSFDSGAMAFSGTFNNVYLMDWGVDGSEQTPLYLDDVVLLERAPTGGPDPIFSGNFEPVIAPPDNGIVIEPDVNLDGFRSDRYTWRDSAGRPRSAAMVRNTQRDPASKYGGYLRQLTYQLADQSTRTVTGSFNGHPGFGYVVSHFGNGLGSWGVAGYDTPGQFRTLFAGRHHAIHRYTQTFQFAGMNGSGGVSQYPVGITIDWTFVTGRDHPLWSISYDMSSAPVNALEGDSRSPYGDMTFDGAAPGTGDTVMGAAWGERYKFTTTAGPLTLNSPWAWTAPNTVPYANLWTQNVDAEMGMVQTQTITQQDAGGYWGYARWGSTSAAGPACTSGTTSTMPCTWNWPYQLNQYSFLGTDDSTISKRIAWGTNYGFLGKASYPELGDTGMRAGWPRQSYNLHIVLDRHSISPTLSQVQQVETVQNVTLTATQGQVLTQGPAGAGRTDTKPYQPAGYNHVYGTWEVQAAGNAVNLGVQVGSGTLNRPVLVVRGYTGSALPGTVRLNGMTLVRDVDYFPSLDDAGDALWITLNRNLSGNSTLIVSP</sequence>
<evidence type="ECO:0000313" key="3">
    <source>
        <dbReference type="Proteomes" id="UP001064632"/>
    </source>
</evidence>
<proteinExistence type="predicted"/>
<evidence type="ECO:0000256" key="1">
    <source>
        <dbReference type="SAM" id="SignalP"/>
    </source>
</evidence>
<dbReference type="EMBL" id="CP104694">
    <property type="protein sequence ID" value="UXI70115.1"/>
    <property type="molecule type" value="Genomic_DNA"/>
</dbReference>
<reference evidence="2" key="1">
    <citation type="submission" date="2022-09" db="EMBL/GenBank/DDBJ databases">
        <title>Tahibacter sp. nov., isolated from a fresh water.</title>
        <authorList>
            <person name="Baek J.H."/>
            <person name="Lee J.K."/>
            <person name="Kim J.M."/>
            <person name="Jeon C.O."/>
        </authorList>
    </citation>
    <scope>NUCLEOTIDE SEQUENCE</scope>
    <source>
        <strain evidence="2">W38</strain>
    </source>
</reference>